<dbReference type="FunFam" id="3.30.70.270:FF:000020">
    <property type="entry name" value="Transposon Tf2-6 polyprotein-like Protein"/>
    <property type="match status" value="1"/>
</dbReference>
<dbReference type="SUPFAM" id="SSF56672">
    <property type="entry name" value="DNA/RNA polymerases"/>
    <property type="match status" value="1"/>
</dbReference>
<protein>
    <submittedName>
        <fullName evidence="3">Uncharacterized protein</fullName>
    </submittedName>
</protein>
<dbReference type="EMBL" id="JAJFAZ020000008">
    <property type="protein sequence ID" value="KAI5313736.1"/>
    <property type="molecule type" value="Genomic_DNA"/>
</dbReference>
<sequence>MPGLDRQLVEHKLPIKDGYLPVKQARRRMSMDTELKVKEEIERLLKAGFIRPAIYADWLANIVPVLKRKTGAVRICVDYRNLNEASPKDEYPMPMADMLIDGAAHNQMLSFMDGNAGYNQIMMAEQDIHKTAFMCPGHIGAFEYTVMPFGLRNAGATYQRAMNSIFHDMIGHSLEVYIDDVVIKSPEEGNHISSLRKAFLRMRQHKLKMNPKKCVFRVQAGNFLGFLVHQRGIEIDKNKAKSIMEALPPRNKKELQSLLGKINFLRRFISNSAGKIQPFSSLLKLKQEQTFKWEEQHQQAFQEIKDYLSNPPVLSPPKRGRPLKLYVSASEVSIGSLLVQDNKEGKEQAVYYLSRTLTEVERRYSAIERLCLALYFTAIKLRHYMLPHTIYIIAKTDLIKYMLTRPMLRGRIGKWTLALTEFTLRYVPQKAVKGQAVADFLADHPGEEIENMDSLDIANANLLTRAHVCLNNPIYSIHLTPWKLYFDGSKTDKASGAGVVLEEPLGIRHRYSFQLDFQCTNNRAEYEALIIGLEMLVELGIQSVEILGDSMLVLKQIAGEYKCLSPSLAVYLVAARNLLTEFREATWEHIPREENFAANELAQVASGIQMPEDCVQRIIKIGRKSLPSVLTRGMEIEVNSALITKDDWRGPIMTYLQYPTLPSERRVRIMATNYLMWNEDLVRKSKDEVLLRCLGKTEYMKVVGETHEGICGAHQGGRKMCWLIRRYGYFWPTMLKDCINYSKGCEACQRHGPIQQAPSVPMNPVVKPWPFRGWAMDLIGKIYPASSQQHCFIIVATDYFTKWVEAKPIKTTTSQEIITFIEEQIIQRFGIPESITTDRGSSFISRDMLDMAEAFKFKLLQSTPYYAQANGQAESSNKVIINIIRKMLEKNPKQWHEKLSETLWAYRTSKREATGMTPYALTYGHDAILPMEIAVQSLRIAHQHHLTGEDYSQAMLLELEELDAISNSINRPAMGPKPKDLSHIQQSRSHGTHTEIKCVTGRIPEAQSSSKQVLIPVDRLLGQKNGVIDPSSPPVTPISREKSVNPICPFDWTVPHLAGRERSTQILADPRMRSQGRVAFETQRSLSVLF</sequence>
<dbReference type="Pfam" id="PF00078">
    <property type="entry name" value="RVT_1"/>
    <property type="match status" value="1"/>
</dbReference>
<dbReference type="InterPro" id="IPR041577">
    <property type="entry name" value="RT_RNaseH_2"/>
</dbReference>
<dbReference type="PANTHER" id="PTHR48475">
    <property type="entry name" value="RIBONUCLEASE H"/>
    <property type="match status" value="1"/>
</dbReference>
<dbReference type="InterPro" id="IPR036397">
    <property type="entry name" value="RNaseH_sf"/>
</dbReference>
<dbReference type="Pfam" id="PF00665">
    <property type="entry name" value="rve"/>
    <property type="match status" value="1"/>
</dbReference>
<dbReference type="Gene3D" id="3.10.20.370">
    <property type="match status" value="1"/>
</dbReference>
<dbReference type="PROSITE" id="PS50879">
    <property type="entry name" value="RNASE_H_1"/>
    <property type="match status" value="1"/>
</dbReference>
<keyword evidence="4" id="KW-1185">Reference proteome</keyword>
<feature type="domain" description="RNase H type-1" evidence="1">
    <location>
        <begin position="478"/>
        <end position="611"/>
    </location>
</feature>
<evidence type="ECO:0000259" key="1">
    <source>
        <dbReference type="PROSITE" id="PS50879"/>
    </source>
</evidence>
<proteinExistence type="predicted"/>
<dbReference type="InterPro" id="IPR043502">
    <property type="entry name" value="DNA/RNA_pol_sf"/>
</dbReference>
<dbReference type="InterPro" id="IPR041588">
    <property type="entry name" value="Integrase_H2C2"/>
</dbReference>
<comment type="caution">
    <text evidence="3">The sequence shown here is derived from an EMBL/GenBank/DDBJ whole genome shotgun (WGS) entry which is preliminary data.</text>
</comment>
<dbReference type="InterPro" id="IPR012337">
    <property type="entry name" value="RNaseH-like_sf"/>
</dbReference>
<dbReference type="Gene3D" id="3.30.420.10">
    <property type="entry name" value="Ribonuclease H-like superfamily/Ribonuclease H"/>
    <property type="match status" value="2"/>
</dbReference>
<dbReference type="Proteomes" id="UP001054821">
    <property type="component" value="Chromosome 8"/>
</dbReference>
<dbReference type="CDD" id="cd01647">
    <property type="entry name" value="RT_LTR"/>
    <property type="match status" value="1"/>
</dbReference>
<dbReference type="CDD" id="cd09279">
    <property type="entry name" value="RNase_HI_like"/>
    <property type="match status" value="1"/>
</dbReference>
<evidence type="ECO:0000259" key="2">
    <source>
        <dbReference type="PROSITE" id="PS50994"/>
    </source>
</evidence>
<dbReference type="PROSITE" id="PS50994">
    <property type="entry name" value="INTEGRASE"/>
    <property type="match status" value="1"/>
</dbReference>
<dbReference type="PANTHER" id="PTHR48475:SF1">
    <property type="entry name" value="RNASE H TYPE-1 DOMAIN-CONTAINING PROTEIN"/>
    <property type="match status" value="1"/>
</dbReference>
<dbReference type="Gene3D" id="1.10.340.70">
    <property type="match status" value="1"/>
</dbReference>
<dbReference type="Pfam" id="PF13456">
    <property type="entry name" value="RVT_3"/>
    <property type="match status" value="1"/>
</dbReference>
<dbReference type="Gene3D" id="3.10.10.10">
    <property type="entry name" value="HIV Type 1 Reverse Transcriptase, subunit A, domain 1"/>
    <property type="match status" value="1"/>
</dbReference>
<dbReference type="InterPro" id="IPR001584">
    <property type="entry name" value="Integrase_cat-core"/>
</dbReference>
<dbReference type="AlphaFoldDB" id="A0AAD4UX64"/>
<organism evidence="3 4">
    <name type="scientific">Prunus dulcis</name>
    <name type="common">Almond</name>
    <name type="synonym">Amygdalus dulcis</name>
    <dbReference type="NCBI Taxonomy" id="3755"/>
    <lineage>
        <taxon>Eukaryota</taxon>
        <taxon>Viridiplantae</taxon>
        <taxon>Streptophyta</taxon>
        <taxon>Embryophyta</taxon>
        <taxon>Tracheophyta</taxon>
        <taxon>Spermatophyta</taxon>
        <taxon>Magnoliopsida</taxon>
        <taxon>eudicotyledons</taxon>
        <taxon>Gunneridae</taxon>
        <taxon>Pentapetalae</taxon>
        <taxon>rosids</taxon>
        <taxon>fabids</taxon>
        <taxon>Rosales</taxon>
        <taxon>Rosaceae</taxon>
        <taxon>Amygdaloideae</taxon>
        <taxon>Amygdaleae</taxon>
        <taxon>Prunus</taxon>
    </lineage>
</organism>
<dbReference type="Gene3D" id="3.30.70.270">
    <property type="match status" value="2"/>
</dbReference>
<dbReference type="GO" id="GO:0004523">
    <property type="term" value="F:RNA-DNA hybrid ribonuclease activity"/>
    <property type="evidence" value="ECO:0007669"/>
    <property type="project" value="InterPro"/>
</dbReference>
<name>A0AAD4UX64_PRUDU</name>
<feature type="domain" description="Integrase catalytic" evidence="2">
    <location>
        <begin position="766"/>
        <end position="926"/>
    </location>
</feature>
<accession>A0AAD4UX64</accession>
<dbReference type="CDD" id="cd09274">
    <property type="entry name" value="RNase_HI_RT_Ty3"/>
    <property type="match status" value="1"/>
</dbReference>
<reference evidence="3 4" key="1">
    <citation type="journal article" date="2022" name="G3 (Bethesda)">
        <title>Whole-genome sequence and methylome profiling of the almond [Prunus dulcis (Mill.) D.A. Webb] cultivar 'Nonpareil'.</title>
        <authorList>
            <person name="D'Amico-Willman K.M."/>
            <person name="Ouma W.Z."/>
            <person name="Meulia T."/>
            <person name="Sideli G.M."/>
            <person name="Gradziel T.M."/>
            <person name="Fresnedo-Ramirez J."/>
        </authorList>
    </citation>
    <scope>NUCLEOTIDE SEQUENCE [LARGE SCALE GENOMIC DNA]</scope>
    <source>
        <strain evidence="3">Clone GOH B32 T37-40</strain>
    </source>
</reference>
<dbReference type="Pfam" id="PF17919">
    <property type="entry name" value="RT_RNaseH_2"/>
    <property type="match status" value="1"/>
</dbReference>
<evidence type="ECO:0000313" key="4">
    <source>
        <dbReference type="Proteomes" id="UP001054821"/>
    </source>
</evidence>
<dbReference type="InterPro" id="IPR002156">
    <property type="entry name" value="RNaseH_domain"/>
</dbReference>
<dbReference type="InterPro" id="IPR000477">
    <property type="entry name" value="RT_dom"/>
</dbReference>
<dbReference type="InterPro" id="IPR043128">
    <property type="entry name" value="Rev_trsase/Diguanyl_cyclase"/>
</dbReference>
<dbReference type="SUPFAM" id="SSF53098">
    <property type="entry name" value="Ribonuclease H-like"/>
    <property type="match status" value="2"/>
</dbReference>
<dbReference type="GO" id="GO:0003676">
    <property type="term" value="F:nucleic acid binding"/>
    <property type="evidence" value="ECO:0007669"/>
    <property type="project" value="InterPro"/>
</dbReference>
<gene>
    <name evidence="3" type="ORF">L3X38_042912</name>
</gene>
<evidence type="ECO:0000313" key="3">
    <source>
        <dbReference type="EMBL" id="KAI5313736.1"/>
    </source>
</evidence>
<dbReference type="GO" id="GO:0015074">
    <property type="term" value="P:DNA integration"/>
    <property type="evidence" value="ECO:0007669"/>
    <property type="project" value="InterPro"/>
</dbReference>
<dbReference type="Pfam" id="PF17921">
    <property type="entry name" value="Integrase_H2C2"/>
    <property type="match status" value="1"/>
</dbReference>